<accession>D5AE85</accession>
<dbReference type="InterPro" id="IPR018612">
    <property type="entry name" value="NSRP1_N"/>
</dbReference>
<keyword evidence="2 3" id="KW-0175">Coiled coil</keyword>
<protein>
    <recommendedName>
        <fullName evidence="5">Nuclear speckle splicing regulatory protein 1 N-terminal domain-containing protein</fullName>
    </recommendedName>
</protein>
<evidence type="ECO:0000256" key="2">
    <source>
        <dbReference type="ARBA" id="ARBA00023054"/>
    </source>
</evidence>
<dbReference type="EMBL" id="BT124616">
    <property type="protein sequence ID" value="ADE77854.1"/>
    <property type="molecule type" value="mRNA"/>
</dbReference>
<feature type="compositionally biased region" description="Basic and acidic residues" evidence="4">
    <location>
        <begin position="233"/>
        <end position="245"/>
    </location>
</feature>
<evidence type="ECO:0000259" key="5">
    <source>
        <dbReference type="Pfam" id="PF09745"/>
    </source>
</evidence>
<dbReference type="Pfam" id="PF09745">
    <property type="entry name" value="NSRP1_N"/>
    <property type="match status" value="1"/>
</dbReference>
<dbReference type="OMA" id="ERNKEDH"/>
<sequence length="330" mass="37726">MNPSGKYGLQLRTPIQPKKPSRPPRPPPPSFQNDEEDDVEGEIARQASKKKSHRDVEQQHKEALEQDPSIFDYDGVYDEMKGKTARPLQEDRIKREPKYIGKLMEKAKIRQQEQEIVYERQLAKERNKEDHLYADKEKFVTAAYKKKLAEQAKWLEEERLRELREEANDVTKKSDMSDFYRNLLKKNVAFGANSSKTEVAVMPSRQHVESEGKAQPSELHLGKSPESTSSIMEEPRAQVKQKISDDDIDKSSLLQQKDNVQEPRSPAIMSTMQPDSGSPSEKTAIAANIGNKTETTSESIKGTVHDHKQNQEALAAAKERYLARKRMREG</sequence>
<comment type="similarity">
    <text evidence="1">Belongs to the NSRP1 family.</text>
</comment>
<dbReference type="AlphaFoldDB" id="D5AE85"/>
<evidence type="ECO:0000256" key="1">
    <source>
        <dbReference type="ARBA" id="ARBA00010126"/>
    </source>
</evidence>
<dbReference type="PANTHER" id="PTHR30060">
    <property type="entry name" value="INNER MEMBRANE PROTEIN"/>
    <property type="match status" value="1"/>
</dbReference>
<feature type="compositionally biased region" description="Polar residues" evidence="4">
    <location>
        <begin position="268"/>
        <end position="281"/>
    </location>
</feature>
<dbReference type="PANTHER" id="PTHR30060:SF0">
    <property type="entry name" value="COILED-COIL PROTEIN (DUF2040)-RELATED"/>
    <property type="match status" value="1"/>
</dbReference>
<organism evidence="6">
    <name type="scientific">Picea sitchensis</name>
    <name type="common">Sitka spruce</name>
    <name type="synonym">Pinus sitchensis</name>
    <dbReference type="NCBI Taxonomy" id="3332"/>
    <lineage>
        <taxon>Eukaryota</taxon>
        <taxon>Viridiplantae</taxon>
        <taxon>Streptophyta</taxon>
        <taxon>Embryophyta</taxon>
        <taxon>Tracheophyta</taxon>
        <taxon>Spermatophyta</taxon>
        <taxon>Pinopsida</taxon>
        <taxon>Pinidae</taxon>
        <taxon>Conifers I</taxon>
        <taxon>Pinales</taxon>
        <taxon>Pinaceae</taxon>
        <taxon>Picea</taxon>
    </lineage>
</organism>
<evidence type="ECO:0000256" key="3">
    <source>
        <dbReference type="SAM" id="Coils"/>
    </source>
</evidence>
<proteinExistence type="evidence at transcript level"/>
<evidence type="ECO:0000313" key="6">
    <source>
        <dbReference type="EMBL" id="ADE77854.1"/>
    </source>
</evidence>
<feature type="domain" description="Nuclear speckle splicing regulatory protein 1 N-terminal" evidence="5">
    <location>
        <begin position="57"/>
        <end position="173"/>
    </location>
</feature>
<evidence type="ECO:0000256" key="4">
    <source>
        <dbReference type="SAM" id="MobiDB-lite"/>
    </source>
</evidence>
<feature type="compositionally biased region" description="Basic and acidic residues" evidence="4">
    <location>
        <begin position="54"/>
        <end position="64"/>
    </location>
</feature>
<name>D5AE85_PICSI</name>
<feature type="compositionally biased region" description="Polar residues" evidence="4">
    <location>
        <begin position="290"/>
        <end position="300"/>
    </location>
</feature>
<reference evidence="6" key="1">
    <citation type="submission" date="2010-04" db="EMBL/GenBank/DDBJ databases">
        <authorList>
            <person name="Reid K.E."/>
            <person name="Liao N."/>
            <person name="Chan S."/>
            <person name="Docking R."/>
            <person name="Taylor G."/>
            <person name="Moore R."/>
            <person name="Mayo M."/>
            <person name="Munro S."/>
            <person name="King J."/>
            <person name="Yanchuk A."/>
            <person name="Holt R."/>
            <person name="Jones S."/>
            <person name="Marra M."/>
            <person name="Ritland C.E."/>
            <person name="Ritland K."/>
            <person name="Bohlmann J."/>
        </authorList>
    </citation>
    <scope>NUCLEOTIDE SEQUENCE</scope>
    <source>
        <tissue evidence="6">Bud</tissue>
    </source>
</reference>
<dbReference type="GO" id="GO:0000381">
    <property type="term" value="P:regulation of alternative mRNA splicing, via spliceosome"/>
    <property type="evidence" value="ECO:0007669"/>
    <property type="project" value="InterPro"/>
</dbReference>
<feature type="region of interest" description="Disordered" evidence="4">
    <location>
        <begin position="194"/>
        <end position="312"/>
    </location>
</feature>
<feature type="region of interest" description="Disordered" evidence="4">
    <location>
        <begin position="1"/>
        <end position="72"/>
    </location>
</feature>
<feature type="coiled-coil region" evidence="3">
    <location>
        <begin position="145"/>
        <end position="173"/>
    </location>
</feature>